<organism evidence="1">
    <name type="scientific">Salmonella enterica subsp. arizonae serovar 18:z4,z23:-</name>
    <dbReference type="NCBI Taxonomy" id="1192839"/>
    <lineage>
        <taxon>Bacteria</taxon>
        <taxon>Pseudomonadati</taxon>
        <taxon>Pseudomonadota</taxon>
        <taxon>Gammaproteobacteria</taxon>
        <taxon>Enterobacterales</taxon>
        <taxon>Enterobacteriaceae</taxon>
        <taxon>Salmonella</taxon>
    </lineage>
</organism>
<evidence type="ECO:0000313" key="1">
    <source>
        <dbReference type="EMBL" id="EBV9896913.1"/>
    </source>
</evidence>
<proteinExistence type="predicted"/>
<dbReference type="SUPFAM" id="SSF110849">
    <property type="entry name" value="ParB/Sulfiredoxin"/>
    <property type="match status" value="1"/>
</dbReference>
<name>A0A5W0Y3Q1_SALER</name>
<comment type="caution">
    <text evidence="1">The sequence shown here is derived from an EMBL/GenBank/DDBJ whole genome shotgun (WGS) entry which is preliminary data.</text>
</comment>
<dbReference type="Gene3D" id="3.90.1530.10">
    <property type="entry name" value="Conserved hypothetical protein from pyrococcus furiosus pfu- 392566-001, ParB domain"/>
    <property type="match status" value="1"/>
</dbReference>
<sequence>MKKNSVGVEDKLKHKAVQYINIEDLELDVENPRFGEDSSSSDTQVDVLNNIVKNYGVTDVISSIAVNGYFSAEPMVVRKNNNKKFTVMEGNRRLAACLILKNDDRARDQVNLHQQYIDKYNSHGCPKIDPVPAIVFEDDDGVDKKSLISYLGVRHIVSTKDWDSYAKAAWISRTIKEGDMSVSDISTMIGDRNSTIKRLLSGYNFIKQMESAGKYNKDDSVKKGRGSNTSYPFSWVYTLLSYKSIQDFVGLSDNPTDPNPIDEKKLDNAKLLMTAMFGNKNKGQNSQVKDSRNLGVLAEIVASPEKVILLKQGKDVEDINDLTQPIGDRLTSLMLEIRSKLDECLTRVGREDLPM</sequence>
<dbReference type="EMBL" id="AAHGZI010000095">
    <property type="protein sequence ID" value="EBV9896913.1"/>
    <property type="molecule type" value="Genomic_DNA"/>
</dbReference>
<dbReference type="AlphaFoldDB" id="A0A5W0Y3Q1"/>
<evidence type="ECO:0008006" key="2">
    <source>
        <dbReference type="Google" id="ProtNLM"/>
    </source>
</evidence>
<protein>
    <recommendedName>
        <fullName evidence="2">ParB/Sulfiredoxin domain-containing protein</fullName>
    </recommendedName>
</protein>
<dbReference type="InterPro" id="IPR036086">
    <property type="entry name" value="ParB/Sulfiredoxin_sf"/>
</dbReference>
<gene>
    <name evidence="1" type="ORF">AUA59_19340</name>
</gene>
<accession>A0A5W0Y3Q1</accession>
<feature type="non-terminal residue" evidence="1">
    <location>
        <position position="355"/>
    </location>
</feature>
<reference evidence="1" key="1">
    <citation type="submission" date="2018-07" db="EMBL/GenBank/DDBJ databases">
        <authorList>
            <consortium name="GenomeTrakr network: Whole genome sequencing for foodborne pathogen traceback"/>
        </authorList>
    </citation>
    <scope>NUCLEOTIDE SEQUENCE</scope>
    <source>
        <strain evidence="1">CVM-N26101</strain>
    </source>
</reference>